<gene>
    <name evidence="11" type="ORF">A8926_1962</name>
</gene>
<feature type="domain" description="ACT" evidence="10">
    <location>
        <begin position="342"/>
        <end position="417"/>
    </location>
</feature>
<dbReference type="PROSITE" id="PS00165">
    <property type="entry name" value="DEHYDRATASE_SER_THR"/>
    <property type="match status" value="1"/>
</dbReference>
<comment type="cofactor">
    <cofactor evidence="1">
        <name>pyridoxal 5'-phosphate</name>
        <dbReference type="ChEBI" id="CHEBI:597326"/>
    </cofactor>
</comment>
<evidence type="ECO:0000256" key="4">
    <source>
        <dbReference type="ARBA" id="ARBA00011447"/>
    </source>
</evidence>
<protein>
    <recommendedName>
        <fullName evidence="6">L-threonine dehydratase catabolic TdcB</fullName>
        <ecNumber evidence="5">4.3.1.19</ecNumber>
    </recommendedName>
</protein>
<dbReference type="EMBL" id="PJNB01000001">
    <property type="protein sequence ID" value="PKW14352.1"/>
    <property type="molecule type" value="Genomic_DNA"/>
</dbReference>
<dbReference type="CDD" id="cd04886">
    <property type="entry name" value="ACT_ThrD-II-like"/>
    <property type="match status" value="1"/>
</dbReference>
<dbReference type="SUPFAM" id="SSF53686">
    <property type="entry name" value="Tryptophan synthase beta subunit-like PLP-dependent enzymes"/>
    <property type="match status" value="1"/>
</dbReference>
<comment type="pathway">
    <text evidence="2">Amino-acid degradation; L-threonine degradation via propanoate pathway; propanoate from L-threonine: step 1/4.</text>
</comment>
<dbReference type="EC" id="4.3.1.19" evidence="5"/>
<dbReference type="InterPro" id="IPR044561">
    <property type="entry name" value="ACT_ThrD-II-like"/>
</dbReference>
<evidence type="ECO:0000256" key="1">
    <source>
        <dbReference type="ARBA" id="ARBA00001933"/>
    </source>
</evidence>
<comment type="subunit">
    <text evidence="4">In the native structure, TdcB is in a dimeric form, whereas in the TdcB-AMP complex, it exists in a tetrameric form (dimer of dimers).</text>
</comment>
<evidence type="ECO:0000313" key="12">
    <source>
        <dbReference type="Proteomes" id="UP000233786"/>
    </source>
</evidence>
<dbReference type="GO" id="GO:0004794">
    <property type="term" value="F:threonine deaminase activity"/>
    <property type="evidence" value="ECO:0007669"/>
    <property type="project" value="UniProtKB-EC"/>
</dbReference>
<dbReference type="GO" id="GO:0030170">
    <property type="term" value="F:pyridoxal phosphate binding"/>
    <property type="evidence" value="ECO:0007669"/>
    <property type="project" value="InterPro"/>
</dbReference>
<dbReference type="InterPro" id="IPR002912">
    <property type="entry name" value="ACT_dom"/>
</dbReference>
<dbReference type="PANTHER" id="PTHR48078:SF6">
    <property type="entry name" value="L-THREONINE DEHYDRATASE CATABOLIC TDCB"/>
    <property type="match status" value="1"/>
</dbReference>
<comment type="caution">
    <text evidence="11">The sequence shown here is derived from an EMBL/GenBank/DDBJ whole genome shotgun (WGS) entry which is preliminary data.</text>
</comment>
<dbReference type="NCBIfam" id="TIGR01127">
    <property type="entry name" value="ilvA_1Cterm"/>
    <property type="match status" value="1"/>
</dbReference>
<dbReference type="GO" id="GO:0006567">
    <property type="term" value="P:L-threonine catabolic process"/>
    <property type="evidence" value="ECO:0007669"/>
    <property type="project" value="InterPro"/>
</dbReference>
<dbReference type="Gene3D" id="3.40.50.1100">
    <property type="match status" value="2"/>
</dbReference>
<dbReference type="InterPro" id="IPR050147">
    <property type="entry name" value="Ser/Thr_Dehydratase"/>
</dbReference>
<evidence type="ECO:0000256" key="8">
    <source>
        <dbReference type="ARBA" id="ARBA00022898"/>
    </source>
</evidence>
<keyword evidence="8" id="KW-0663">Pyridoxal phosphate</keyword>
<dbReference type="GO" id="GO:0009097">
    <property type="term" value="P:isoleucine biosynthetic process"/>
    <property type="evidence" value="ECO:0007669"/>
    <property type="project" value="TreeGrafter"/>
</dbReference>
<dbReference type="CDD" id="cd01562">
    <property type="entry name" value="Thr-dehyd"/>
    <property type="match status" value="1"/>
</dbReference>
<dbReference type="InterPro" id="IPR001926">
    <property type="entry name" value="TrpB-like_PALP"/>
</dbReference>
<dbReference type="AlphaFoldDB" id="A0A2N3XUM1"/>
<name>A0A2N3XUM1_SACSN</name>
<organism evidence="11 12">
    <name type="scientific">Saccharopolyspora spinosa</name>
    <dbReference type="NCBI Taxonomy" id="60894"/>
    <lineage>
        <taxon>Bacteria</taxon>
        <taxon>Bacillati</taxon>
        <taxon>Actinomycetota</taxon>
        <taxon>Actinomycetes</taxon>
        <taxon>Pseudonocardiales</taxon>
        <taxon>Pseudonocardiaceae</taxon>
        <taxon>Saccharopolyspora</taxon>
    </lineage>
</organism>
<evidence type="ECO:0000256" key="2">
    <source>
        <dbReference type="ARBA" id="ARBA00004958"/>
    </source>
</evidence>
<dbReference type="PANTHER" id="PTHR48078">
    <property type="entry name" value="THREONINE DEHYDRATASE, MITOCHONDRIAL-RELATED"/>
    <property type="match status" value="1"/>
</dbReference>
<proteinExistence type="inferred from homology"/>
<dbReference type="Pfam" id="PF01842">
    <property type="entry name" value="ACT"/>
    <property type="match status" value="1"/>
</dbReference>
<dbReference type="PROSITE" id="PS51671">
    <property type="entry name" value="ACT"/>
    <property type="match status" value="1"/>
</dbReference>
<keyword evidence="7" id="KW-0021">Allosteric enzyme</keyword>
<dbReference type="Pfam" id="PF00291">
    <property type="entry name" value="PALP"/>
    <property type="match status" value="1"/>
</dbReference>
<keyword evidence="9" id="KW-0456">Lyase</keyword>
<reference evidence="11" key="1">
    <citation type="submission" date="2017-12" db="EMBL/GenBank/DDBJ databases">
        <title>Sequencing the genomes of 1000 Actinobacteria strains.</title>
        <authorList>
            <person name="Klenk H.-P."/>
        </authorList>
    </citation>
    <scope>NUCLEOTIDE SEQUENCE [LARGE SCALE GENOMIC DNA]</scope>
    <source>
        <strain evidence="11">DSM 44228</strain>
    </source>
</reference>
<evidence type="ECO:0000313" key="11">
    <source>
        <dbReference type="EMBL" id="PKW14352.1"/>
    </source>
</evidence>
<dbReference type="Proteomes" id="UP000233786">
    <property type="component" value="Unassembled WGS sequence"/>
</dbReference>
<dbReference type="STRING" id="994479.GCA_000194155_02112"/>
<comment type="similarity">
    <text evidence="3">Belongs to the serine/threonine dehydratase family.</text>
</comment>
<evidence type="ECO:0000256" key="5">
    <source>
        <dbReference type="ARBA" id="ARBA00012096"/>
    </source>
</evidence>
<accession>A0A2N3XUM1</accession>
<dbReference type="GO" id="GO:0003941">
    <property type="term" value="F:L-serine ammonia-lyase activity"/>
    <property type="evidence" value="ECO:0007669"/>
    <property type="project" value="TreeGrafter"/>
</dbReference>
<sequence>MPQVARVARWHDWPMPLVDLDRIRAADEQLAGIARRTPVEHSRVLGEYCGGEVFFKCENLQRTGSFKLRGAYVRLLALDEALRATGVVAASAGNHAQGVALAASLLGIHATVFMPELVPLPKLAATKSYGADVRLHGAELEETLAAAREYARQTGAEFIHPYDHPDIVAGQGTVGLEILAQLPEVRSIVVPTGGGGLVAGIAAAVKAEHPHVKVLAVQAEQAAAWPASLAAGKPVRLAETQTMADGIAVGEPGPVPFAHVAELVDGVLTVSEEALSRALLLCLERAKLVVEPAGGAAVAALLEHPEQVTSPTVAVLSGGNIDPLLLLQLIRHGMSSAGRYLSLRVRLPDRPGSLAGLLAKLGELSANVLDIEHSRISGALALGEVDVEISLETRGPEHRQDVIDELEAAGFTLVSEG</sequence>
<dbReference type="InterPro" id="IPR036052">
    <property type="entry name" value="TrpB-like_PALP_sf"/>
</dbReference>
<dbReference type="FunFam" id="3.40.50.1100:FF:000007">
    <property type="entry name" value="L-threonine dehydratase catabolic TdcB"/>
    <property type="match status" value="1"/>
</dbReference>
<dbReference type="InterPro" id="IPR000634">
    <property type="entry name" value="Ser/Thr_deHydtase_PyrdxlP-BS"/>
</dbReference>
<keyword evidence="12" id="KW-1185">Reference proteome</keyword>
<evidence type="ECO:0000256" key="3">
    <source>
        <dbReference type="ARBA" id="ARBA00010869"/>
    </source>
</evidence>
<evidence type="ECO:0000259" key="10">
    <source>
        <dbReference type="PROSITE" id="PS51671"/>
    </source>
</evidence>
<evidence type="ECO:0000256" key="9">
    <source>
        <dbReference type="ARBA" id="ARBA00023239"/>
    </source>
</evidence>
<dbReference type="GO" id="GO:0006565">
    <property type="term" value="P:L-serine catabolic process"/>
    <property type="evidence" value="ECO:0007669"/>
    <property type="project" value="TreeGrafter"/>
</dbReference>
<dbReference type="InterPro" id="IPR005789">
    <property type="entry name" value="Thr_deHydtase_catblc"/>
</dbReference>
<evidence type="ECO:0000256" key="7">
    <source>
        <dbReference type="ARBA" id="ARBA00022533"/>
    </source>
</evidence>
<evidence type="ECO:0000256" key="6">
    <source>
        <dbReference type="ARBA" id="ARBA00022248"/>
    </source>
</evidence>